<protein>
    <submittedName>
        <fullName evidence="8 9">P-loop containing nucleoside triphosphate hydrolase</fullName>
    </submittedName>
</protein>
<reference evidence="9" key="2">
    <citation type="submission" date="2017-02" db="EMBL/GenBank/DDBJ databases">
        <title>Sunflower complete genome.</title>
        <authorList>
            <person name="Langlade N."/>
            <person name="Munos S."/>
        </authorList>
    </citation>
    <scope>NUCLEOTIDE SEQUENCE [LARGE SCALE GENOMIC DNA]</scope>
    <source>
        <tissue evidence="9">Leaves</tissue>
    </source>
</reference>
<dbReference type="GO" id="GO:0005524">
    <property type="term" value="F:ATP binding"/>
    <property type="evidence" value="ECO:0007669"/>
    <property type="project" value="UniProtKB-KW"/>
</dbReference>
<dbReference type="InParanoid" id="A0A251SW64"/>
<dbReference type="Pfam" id="PF18052">
    <property type="entry name" value="Rx_N"/>
    <property type="match status" value="1"/>
</dbReference>
<dbReference type="InterPro" id="IPR027417">
    <property type="entry name" value="P-loop_NTPase"/>
</dbReference>
<feature type="domain" description="Disease resistance N-terminal" evidence="7">
    <location>
        <begin position="12"/>
        <end position="96"/>
    </location>
</feature>
<feature type="chain" id="PRO_5041059848" evidence="5">
    <location>
        <begin position="21"/>
        <end position="360"/>
    </location>
</feature>
<dbReference type="Gene3D" id="1.20.5.4130">
    <property type="match status" value="1"/>
</dbReference>
<dbReference type="PANTHER" id="PTHR36766">
    <property type="entry name" value="PLANT BROAD-SPECTRUM MILDEW RESISTANCE PROTEIN RPW8"/>
    <property type="match status" value="1"/>
</dbReference>
<evidence type="ECO:0000259" key="7">
    <source>
        <dbReference type="Pfam" id="PF18052"/>
    </source>
</evidence>
<keyword evidence="4" id="KW-0067">ATP-binding</keyword>
<keyword evidence="1" id="KW-0677">Repeat</keyword>
<evidence type="ECO:0000313" key="10">
    <source>
        <dbReference type="Proteomes" id="UP000215914"/>
    </source>
</evidence>
<sequence>MAELVLAALLPVLFEKLASAALKELARYEGLEAEIEKCKEWLELIQGVLTQASQMKTTNPAVKPWLKHLQHLAYDIDDVFDGWLTEAMQRKFTHDSEDITNKVRKKLIPTCCTNFSSCTKMHVKLRQINARLEHLVRQRNDLDLRVKEETRPQNNNANIGLHTCAANPSTTVGRTAEKAEFVQKLLVDDPSDQNFSIVPIVGMAGVGKTNLANFLYNEKQVQNHFAPNMAWVQVSGEFDIIRISQEIFEAVGGEATKAPRNFNKLQEVLKDKLIGKRFLLVLDDVWSESHRDWETLVGPFYTCAPGSKIVITTEKDKLLKNLGYKPLIKQLGSLPYDDALSLFALHALGVRNFDSQFVIV</sequence>
<dbReference type="SUPFAM" id="SSF52540">
    <property type="entry name" value="P-loop containing nucleoside triphosphate hydrolases"/>
    <property type="match status" value="1"/>
</dbReference>
<evidence type="ECO:0000256" key="4">
    <source>
        <dbReference type="ARBA" id="ARBA00022840"/>
    </source>
</evidence>
<dbReference type="OrthoDB" id="1900634at2759"/>
<organism evidence="9 10">
    <name type="scientific">Helianthus annuus</name>
    <name type="common">Common sunflower</name>
    <dbReference type="NCBI Taxonomy" id="4232"/>
    <lineage>
        <taxon>Eukaryota</taxon>
        <taxon>Viridiplantae</taxon>
        <taxon>Streptophyta</taxon>
        <taxon>Embryophyta</taxon>
        <taxon>Tracheophyta</taxon>
        <taxon>Spermatophyta</taxon>
        <taxon>Magnoliopsida</taxon>
        <taxon>eudicotyledons</taxon>
        <taxon>Gunneridae</taxon>
        <taxon>Pentapetalae</taxon>
        <taxon>asterids</taxon>
        <taxon>campanulids</taxon>
        <taxon>Asterales</taxon>
        <taxon>Asteraceae</taxon>
        <taxon>Asteroideae</taxon>
        <taxon>Heliantheae alliance</taxon>
        <taxon>Heliantheae</taxon>
        <taxon>Helianthus</taxon>
    </lineage>
</organism>
<proteinExistence type="predicted"/>
<keyword evidence="3" id="KW-0611">Plant defense</keyword>
<keyword evidence="9" id="KW-0378">Hydrolase</keyword>
<dbReference type="InterPro" id="IPR041118">
    <property type="entry name" value="Rx_N"/>
</dbReference>
<dbReference type="GO" id="GO:0043531">
    <property type="term" value="F:ADP binding"/>
    <property type="evidence" value="ECO:0007669"/>
    <property type="project" value="InterPro"/>
</dbReference>
<evidence type="ECO:0000256" key="5">
    <source>
        <dbReference type="SAM" id="SignalP"/>
    </source>
</evidence>
<dbReference type="PRINTS" id="PR00364">
    <property type="entry name" value="DISEASERSIST"/>
</dbReference>
<dbReference type="PANTHER" id="PTHR36766:SF61">
    <property type="entry name" value="NB-ARC DOMAIN DISEASE RESISTANCE PROTEIN"/>
    <property type="match status" value="1"/>
</dbReference>
<reference evidence="8" key="3">
    <citation type="submission" date="2020-06" db="EMBL/GenBank/DDBJ databases">
        <title>Helianthus annuus Genome sequencing and assembly Release 2.</title>
        <authorList>
            <person name="Gouzy J."/>
            <person name="Langlade N."/>
            <person name="Munos S."/>
        </authorList>
    </citation>
    <scope>NUCLEOTIDE SEQUENCE</scope>
    <source>
        <tissue evidence="8">Leaves</tissue>
    </source>
</reference>
<keyword evidence="10" id="KW-1185">Reference proteome</keyword>
<evidence type="ECO:0000313" key="8">
    <source>
        <dbReference type="EMBL" id="KAF5775271.1"/>
    </source>
</evidence>
<feature type="signal peptide" evidence="5">
    <location>
        <begin position="1"/>
        <end position="20"/>
    </location>
</feature>
<name>A0A251SW64_HELAN</name>
<dbReference type="AlphaFoldDB" id="A0A251SW64"/>
<feature type="domain" description="NB-ARC" evidence="6">
    <location>
        <begin position="182"/>
        <end position="346"/>
    </location>
</feature>
<dbReference type="EMBL" id="MNCJ02000328">
    <property type="protein sequence ID" value="KAF5775271.1"/>
    <property type="molecule type" value="Genomic_DNA"/>
</dbReference>
<reference evidence="8 10" key="1">
    <citation type="journal article" date="2017" name="Nature">
        <title>The sunflower genome provides insights into oil metabolism, flowering and Asterid evolution.</title>
        <authorList>
            <person name="Badouin H."/>
            <person name="Gouzy J."/>
            <person name="Grassa C.J."/>
            <person name="Murat F."/>
            <person name="Staton S.E."/>
            <person name="Cottret L."/>
            <person name="Lelandais-Briere C."/>
            <person name="Owens G.L."/>
            <person name="Carrere S."/>
            <person name="Mayjonade B."/>
            <person name="Legrand L."/>
            <person name="Gill N."/>
            <person name="Kane N.C."/>
            <person name="Bowers J.E."/>
            <person name="Hubner S."/>
            <person name="Bellec A."/>
            <person name="Berard A."/>
            <person name="Berges H."/>
            <person name="Blanchet N."/>
            <person name="Boniface M.C."/>
            <person name="Brunel D."/>
            <person name="Catrice O."/>
            <person name="Chaidir N."/>
            <person name="Claudel C."/>
            <person name="Donnadieu C."/>
            <person name="Faraut T."/>
            <person name="Fievet G."/>
            <person name="Helmstetter N."/>
            <person name="King M."/>
            <person name="Knapp S.J."/>
            <person name="Lai Z."/>
            <person name="Le Paslier M.C."/>
            <person name="Lippi Y."/>
            <person name="Lorenzon L."/>
            <person name="Mandel J.R."/>
            <person name="Marage G."/>
            <person name="Marchand G."/>
            <person name="Marquand E."/>
            <person name="Bret-Mestries E."/>
            <person name="Morien E."/>
            <person name="Nambeesan S."/>
            <person name="Nguyen T."/>
            <person name="Pegot-Espagnet P."/>
            <person name="Pouilly N."/>
            <person name="Raftis F."/>
            <person name="Sallet E."/>
            <person name="Schiex T."/>
            <person name="Thomas J."/>
            <person name="Vandecasteele C."/>
            <person name="Vares D."/>
            <person name="Vear F."/>
            <person name="Vautrin S."/>
            <person name="Crespi M."/>
            <person name="Mangin B."/>
            <person name="Burke J.M."/>
            <person name="Salse J."/>
            <person name="Munos S."/>
            <person name="Vincourt P."/>
            <person name="Rieseberg L.H."/>
            <person name="Langlade N.B."/>
        </authorList>
    </citation>
    <scope>NUCLEOTIDE SEQUENCE [LARGE SCALE GENOMIC DNA]</scope>
    <source>
        <strain evidence="10">cv. SF193</strain>
        <tissue evidence="8">Leaves</tissue>
    </source>
</reference>
<dbReference type="Pfam" id="PF00931">
    <property type="entry name" value="NB-ARC"/>
    <property type="match status" value="1"/>
</dbReference>
<dbReference type="Gene3D" id="3.40.50.300">
    <property type="entry name" value="P-loop containing nucleotide triphosphate hydrolases"/>
    <property type="match status" value="1"/>
</dbReference>
<dbReference type="GO" id="GO:0006952">
    <property type="term" value="P:defense response"/>
    <property type="evidence" value="ECO:0007669"/>
    <property type="project" value="UniProtKB-KW"/>
</dbReference>
<gene>
    <name evidence="9" type="ORF">HannXRQ_Chr13g0420091</name>
    <name evidence="8" type="ORF">HanXRQr2_Chr13g0610251</name>
</gene>
<evidence type="ECO:0000259" key="6">
    <source>
        <dbReference type="Pfam" id="PF00931"/>
    </source>
</evidence>
<evidence type="ECO:0000256" key="1">
    <source>
        <dbReference type="ARBA" id="ARBA00022737"/>
    </source>
</evidence>
<dbReference type="Gramene" id="mRNA:HanXRQr2_Chr13g0610251">
    <property type="protein sequence ID" value="CDS:HanXRQr2_Chr13g0610251.1"/>
    <property type="gene ID" value="HanXRQr2_Chr13g0610251"/>
</dbReference>
<keyword evidence="2" id="KW-0547">Nucleotide-binding</keyword>
<accession>A0A251SW64</accession>
<evidence type="ECO:0000256" key="3">
    <source>
        <dbReference type="ARBA" id="ARBA00022821"/>
    </source>
</evidence>
<dbReference type="InterPro" id="IPR002182">
    <property type="entry name" value="NB-ARC"/>
</dbReference>
<dbReference type="Proteomes" id="UP000215914">
    <property type="component" value="Chromosome 13"/>
</dbReference>
<dbReference type="GO" id="GO:0016787">
    <property type="term" value="F:hydrolase activity"/>
    <property type="evidence" value="ECO:0007669"/>
    <property type="project" value="UniProtKB-KW"/>
</dbReference>
<evidence type="ECO:0000256" key="2">
    <source>
        <dbReference type="ARBA" id="ARBA00022741"/>
    </source>
</evidence>
<dbReference type="EMBL" id="CM007902">
    <property type="protein sequence ID" value="OTG03078.1"/>
    <property type="molecule type" value="Genomic_DNA"/>
</dbReference>
<keyword evidence="5" id="KW-0732">Signal</keyword>
<evidence type="ECO:0000313" key="9">
    <source>
        <dbReference type="EMBL" id="OTG03078.1"/>
    </source>
</evidence>